<sequence>MAKIGLSNFRYSKLTEQGGKAVYDGAKTPAKAVSCKVSVTNNDATLYADDGLAESDYSFNSATVTIEIDEDDPQTMADLLGHKLTTGSNGTGNEIVRNSGDTAPYVGLGRVITKMVNGVYKYKVEFLCKVKFSEPSQEDKTKGDKVDFTTTELEGVASSLASGEWSRAKTFDTKEEAIKYLEGLMAKTGV</sequence>
<proteinExistence type="predicted"/>
<evidence type="ECO:0000313" key="1">
    <source>
        <dbReference type="EMBL" id="AIF54336.1"/>
    </source>
</evidence>
<dbReference type="Proteomes" id="UP000028565">
    <property type="component" value="Segment"/>
</dbReference>
<reference evidence="1 2" key="1">
    <citation type="submission" date="2014-03" db="EMBL/GenBank/DDBJ databases">
        <title>Lactobacillus delbrueckii subsp. bulgaricus Group b Phages.</title>
        <authorList>
            <person name="Casey E.D."/>
            <person name="Mahony J."/>
            <person name="O'Connell-Motherway M."/>
            <person name="Bottacini F."/>
            <person name="Cornelissen A."/>
            <person name="Neve H."/>
            <person name="Heller K."/>
            <person name="Noben J.-P."/>
            <person name="Dal Bello F."/>
            <person name="van Sinderen D."/>
        </authorList>
    </citation>
    <scope>NUCLEOTIDE SEQUENCE [LARGE SCALE GENOMIC DNA]</scope>
</reference>
<keyword evidence="2" id="KW-1185">Reference proteome</keyword>
<accession>A0A075KJR8</accession>
<dbReference type="OrthoDB" id="9163at10239"/>
<organism evidence="1 2">
    <name type="scientific">Lactobacillus phage Ld25A</name>
    <dbReference type="NCBI Taxonomy" id="1500734"/>
    <lineage>
        <taxon>Viruses</taxon>
        <taxon>Duplodnaviria</taxon>
        <taxon>Heunggongvirae</taxon>
        <taxon>Uroviricota</taxon>
        <taxon>Caudoviricetes</taxon>
        <taxon>Cequinquevirus</taxon>
        <taxon>Cequinquevirus Ld25A</taxon>
    </lineage>
</organism>
<dbReference type="NCBIfam" id="TIGR01603">
    <property type="entry name" value="maj_tail_phi13"/>
    <property type="match status" value="1"/>
</dbReference>
<protein>
    <submittedName>
        <fullName evidence="1">Putative major tail protein</fullName>
    </submittedName>
</protein>
<dbReference type="GeneID" id="22112897"/>
<dbReference type="RefSeq" id="YP_009097891.1">
    <property type="nucleotide sequence ID" value="NC_025415.1"/>
</dbReference>
<evidence type="ECO:0000313" key="2">
    <source>
        <dbReference type="Proteomes" id="UP000028565"/>
    </source>
</evidence>
<dbReference type="KEGG" id="vg:22112897"/>
<dbReference type="EMBL" id="KJ564036">
    <property type="protein sequence ID" value="AIF54336.1"/>
    <property type="molecule type" value="Genomic_DNA"/>
</dbReference>
<dbReference type="InterPro" id="IPR006490">
    <property type="entry name" value="Maj_tail_phi13"/>
</dbReference>
<name>A0A075KJR8_9CAUD</name>
<gene>
    <name evidence="1" type="ORF">LDB25A_012</name>
</gene>